<evidence type="ECO:0000313" key="2">
    <source>
        <dbReference type="Proteomes" id="UP001058872"/>
    </source>
</evidence>
<dbReference type="RefSeq" id="WP_257179701.1">
    <property type="nucleotide sequence ID" value="NZ_CP028989.1"/>
</dbReference>
<organism evidence="1 2">
    <name type="scientific">Bradyrhizobium betae</name>
    <dbReference type="NCBI Taxonomy" id="244734"/>
    <lineage>
        <taxon>Bacteria</taxon>
        <taxon>Pseudomonadati</taxon>
        <taxon>Pseudomonadota</taxon>
        <taxon>Alphaproteobacteria</taxon>
        <taxon>Hyphomicrobiales</taxon>
        <taxon>Nitrobacteraceae</taxon>
        <taxon>Bradyrhizobium</taxon>
    </lineage>
</organism>
<dbReference type="EMBL" id="CP028989">
    <property type="protein sequence ID" value="UUO67297.1"/>
    <property type="molecule type" value="Genomic_DNA"/>
</dbReference>
<accession>A0AAE9N941</accession>
<reference evidence="1" key="1">
    <citation type="submission" date="2018-04" db="EMBL/GenBank/DDBJ databases">
        <title>Genomes of Endosymbiotic and Endophytic Bradyrhizobium Publication status.</title>
        <authorList>
            <person name="Guha S."/>
            <person name="Jorrin B."/>
            <person name="Sarkar M."/>
            <person name="Poole P.S."/>
            <person name="DasGupta M."/>
        </authorList>
    </citation>
    <scope>NUCLEOTIDE SEQUENCE</scope>
    <source>
        <strain evidence="1">WBOS16</strain>
    </source>
</reference>
<evidence type="ECO:0000313" key="1">
    <source>
        <dbReference type="EMBL" id="UUO67297.1"/>
    </source>
</evidence>
<name>A0AAE9N941_9BRAD</name>
<protein>
    <submittedName>
        <fullName evidence="1">Uncharacterized protein</fullName>
    </submittedName>
</protein>
<dbReference type="Proteomes" id="UP001058872">
    <property type="component" value="Chromosome"/>
</dbReference>
<gene>
    <name evidence="1" type="ORF">DCM83_20225</name>
</gene>
<sequence>MSLAILDGGTFYHHAAIYGPRYRELFDKAIYAPELTTDALAGVTFLIVPDRINPNILCAKRDVLIDFAKAGRTLVVFGENRADTWLPGVTWAARPTNFWWWLDKDARPPNRLLAPDHELFRAVPFENTIWHFHGVLTPPAGARALIDVPADPEGRDSGGALLYEDRVTLPGRMLVSTLDPFYHHGSNFMPAATKLLDGFLPWAREKAATRADPDDV</sequence>
<proteinExistence type="predicted"/>
<dbReference type="AlphaFoldDB" id="A0AAE9N941"/>